<keyword evidence="2" id="KW-1185">Reference proteome</keyword>
<dbReference type="OrthoDB" id="3732621at2"/>
<accession>A0A2N5XQY7</accession>
<dbReference type="GO" id="GO:0003824">
    <property type="term" value="F:catalytic activity"/>
    <property type="evidence" value="ECO:0007669"/>
    <property type="project" value="InterPro"/>
</dbReference>
<dbReference type="AlphaFoldDB" id="A0A2N5XQY7"/>
<evidence type="ECO:0000313" key="2">
    <source>
        <dbReference type="Proteomes" id="UP000234881"/>
    </source>
</evidence>
<dbReference type="EMBL" id="PKUQ01000022">
    <property type="protein sequence ID" value="PLW76838.1"/>
    <property type="molecule type" value="Genomic_DNA"/>
</dbReference>
<dbReference type="SUPFAM" id="SSF52507">
    <property type="entry name" value="Homo-oligomeric flavin-containing Cys decarboxylases, HFCD"/>
    <property type="match status" value="1"/>
</dbReference>
<comment type="caution">
    <text evidence="1">The sequence shown here is derived from an EMBL/GenBank/DDBJ whole genome shotgun (WGS) entry which is preliminary data.</text>
</comment>
<reference evidence="1 2" key="1">
    <citation type="submission" date="2018-01" db="EMBL/GenBank/DDBJ databases">
        <title>The draft genome sequence of Cohaesibacter sp. H1304.</title>
        <authorList>
            <person name="Wang N.-N."/>
            <person name="Du Z.-J."/>
        </authorList>
    </citation>
    <scope>NUCLEOTIDE SEQUENCE [LARGE SCALE GENOMIC DNA]</scope>
    <source>
        <strain evidence="1 2">H1304</strain>
    </source>
</reference>
<gene>
    <name evidence="1" type="ORF">C0081_12320</name>
</gene>
<sequence>MTPLEQAINMALIKLVSERVVERLTAQKQSALVVFDGSIHGLIDAHKSVEALREAGWKLDLFCAKEACGQSHKACAGCKSTAATDLTGADIQKRLDGCGVVVAASMAVSLAAKVTMGIADDPVSRLLTTALELGKPIVAARDGCCPTCRGREDRGFGANSAYRAMMVSHLTTLVNYGVKLCDATNLAQAVMGLIPSERQTTSNSLVSQAPARVNAPSQTGKRVIGWSDAKRFKGQALHLDHNQLITPLAAEELRARNIRIIKG</sequence>
<dbReference type="RefSeq" id="WP_101534126.1">
    <property type="nucleotide sequence ID" value="NZ_PKUQ01000022.1"/>
</dbReference>
<protein>
    <submittedName>
        <fullName evidence="1">Uncharacterized protein</fullName>
    </submittedName>
</protein>
<evidence type="ECO:0000313" key="1">
    <source>
        <dbReference type="EMBL" id="PLW76838.1"/>
    </source>
</evidence>
<organism evidence="1 2">
    <name type="scientific">Cohaesibacter celericrescens</name>
    <dbReference type="NCBI Taxonomy" id="2067669"/>
    <lineage>
        <taxon>Bacteria</taxon>
        <taxon>Pseudomonadati</taxon>
        <taxon>Pseudomonadota</taxon>
        <taxon>Alphaproteobacteria</taxon>
        <taxon>Hyphomicrobiales</taxon>
        <taxon>Cohaesibacteraceae</taxon>
    </lineage>
</organism>
<proteinExistence type="predicted"/>
<dbReference type="Proteomes" id="UP000234881">
    <property type="component" value="Unassembled WGS sequence"/>
</dbReference>
<dbReference type="InterPro" id="IPR036551">
    <property type="entry name" value="Flavin_trans-like"/>
</dbReference>
<name>A0A2N5XQY7_9HYPH</name>